<dbReference type="Gene3D" id="3.40.50.2300">
    <property type="match status" value="1"/>
</dbReference>
<reference evidence="11" key="1">
    <citation type="journal article" date="2019" name="Int. J. Syst. Evol. Microbiol.">
        <title>The Global Catalogue of Microorganisms (GCM) 10K type strain sequencing project: providing services to taxonomists for standard genome sequencing and annotation.</title>
        <authorList>
            <consortium name="The Broad Institute Genomics Platform"/>
            <consortium name="The Broad Institute Genome Sequencing Center for Infectious Disease"/>
            <person name="Wu L."/>
            <person name="Ma J."/>
        </authorList>
    </citation>
    <scope>NUCLEOTIDE SEQUENCE [LARGE SCALE GENOMIC DNA]</scope>
    <source>
        <strain evidence="11">CGMCC 1.12286</strain>
    </source>
</reference>
<keyword evidence="3" id="KW-0805">Transcription regulation</keyword>
<dbReference type="CDD" id="cd00383">
    <property type="entry name" value="trans_reg_C"/>
    <property type="match status" value="1"/>
</dbReference>
<keyword evidence="1 6" id="KW-0597">Phosphoprotein</keyword>
<dbReference type="PROSITE" id="PS50110">
    <property type="entry name" value="RESPONSE_REGULATORY"/>
    <property type="match status" value="1"/>
</dbReference>
<dbReference type="SMART" id="SM00448">
    <property type="entry name" value="REC"/>
    <property type="match status" value="1"/>
</dbReference>
<dbReference type="SUPFAM" id="SSF52172">
    <property type="entry name" value="CheY-like"/>
    <property type="match status" value="1"/>
</dbReference>
<name>A0ABW4JL80_9BACL</name>
<dbReference type="SMART" id="SM00862">
    <property type="entry name" value="Trans_reg_C"/>
    <property type="match status" value="1"/>
</dbReference>
<dbReference type="InterPro" id="IPR011006">
    <property type="entry name" value="CheY-like_superfamily"/>
</dbReference>
<evidence type="ECO:0000259" key="8">
    <source>
        <dbReference type="PROSITE" id="PS50110"/>
    </source>
</evidence>
<dbReference type="EMBL" id="JBHUCX010000075">
    <property type="protein sequence ID" value="MFD1676774.1"/>
    <property type="molecule type" value="Genomic_DNA"/>
</dbReference>
<dbReference type="RefSeq" id="WP_377944682.1">
    <property type="nucleotide sequence ID" value="NZ_JBHUCX010000075.1"/>
</dbReference>
<evidence type="ECO:0000256" key="2">
    <source>
        <dbReference type="ARBA" id="ARBA00023012"/>
    </source>
</evidence>
<dbReference type="PANTHER" id="PTHR48111">
    <property type="entry name" value="REGULATOR OF RPOS"/>
    <property type="match status" value="1"/>
</dbReference>
<evidence type="ECO:0000256" key="7">
    <source>
        <dbReference type="PROSITE-ProRule" id="PRU01091"/>
    </source>
</evidence>
<dbReference type="Gene3D" id="1.10.10.10">
    <property type="entry name" value="Winged helix-like DNA-binding domain superfamily/Winged helix DNA-binding domain"/>
    <property type="match status" value="1"/>
</dbReference>
<dbReference type="InterPro" id="IPR039420">
    <property type="entry name" value="WalR-like"/>
</dbReference>
<accession>A0ABW4JL80</accession>
<evidence type="ECO:0000313" key="10">
    <source>
        <dbReference type="EMBL" id="MFD1676774.1"/>
    </source>
</evidence>
<evidence type="ECO:0000256" key="5">
    <source>
        <dbReference type="ARBA" id="ARBA00023163"/>
    </source>
</evidence>
<evidence type="ECO:0000313" key="11">
    <source>
        <dbReference type="Proteomes" id="UP001597079"/>
    </source>
</evidence>
<keyword evidence="5" id="KW-0804">Transcription</keyword>
<dbReference type="PROSITE" id="PS51755">
    <property type="entry name" value="OMPR_PHOB"/>
    <property type="match status" value="1"/>
</dbReference>
<gene>
    <name evidence="10" type="ORF">ACFSB2_19045</name>
</gene>
<evidence type="ECO:0000256" key="3">
    <source>
        <dbReference type="ARBA" id="ARBA00023015"/>
    </source>
</evidence>
<dbReference type="SUPFAM" id="SSF46894">
    <property type="entry name" value="C-terminal effector domain of the bipartite response regulators"/>
    <property type="match status" value="1"/>
</dbReference>
<dbReference type="Pfam" id="PF00072">
    <property type="entry name" value="Response_reg"/>
    <property type="match status" value="1"/>
</dbReference>
<feature type="domain" description="Response regulatory" evidence="8">
    <location>
        <begin position="4"/>
        <end position="117"/>
    </location>
</feature>
<protein>
    <submittedName>
        <fullName evidence="10">Response regulator transcription factor</fullName>
    </submittedName>
</protein>
<dbReference type="CDD" id="cd17574">
    <property type="entry name" value="REC_OmpR"/>
    <property type="match status" value="1"/>
</dbReference>
<dbReference type="InterPro" id="IPR001789">
    <property type="entry name" value="Sig_transdc_resp-reg_receiver"/>
</dbReference>
<sequence length="236" mass="27028">MKETILVVEDEENIQDVCRRYLEREGYTVLMAADGEQGWEIFQKESPHLVVVDVMMPKKDGYELCQDIRKQSDAPIIMLTARGDERDRLMGLTLGADDYLTKPFSPRELMLRIQNILRRLSPSPAAQTPVTEDVLAFPKLTIDVGGRRVTVNGEIVNLTVKEFDALLVMARRPGQVFSKRQLLDLVWGYEDSIDTNVVTVLMRRLREKIEQNPANPRWIHTVWGIGYRFEPGGKTV</sequence>
<keyword evidence="2" id="KW-0902">Two-component regulatory system</keyword>
<keyword evidence="11" id="KW-1185">Reference proteome</keyword>
<evidence type="ECO:0000256" key="4">
    <source>
        <dbReference type="ARBA" id="ARBA00023125"/>
    </source>
</evidence>
<evidence type="ECO:0000256" key="1">
    <source>
        <dbReference type="ARBA" id="ARBA00022553"/>
    </source>
</evidence>
<feature type="domain" description="OmpR/PhoB-type" evidence="9">
    <location>
        <begin position="132"/>
        <end position="231"/>
    </location>
</feature>
<dbReference type="Pfam" id="PF00486">
    <property type="entry name" value="Trans_reg_C"/>
    <property type="match status" value="1"/>
</dbReference>
<dbReference type="Gene3D" id="6.10.250.690">
    <property type="match status" value="1"/>
</dbReference>
<feature type="DNA-binding region" description="OmpR/PhoB-type" evidence="7">
    <location>
        <begin position="132"/>
        <end position="231"/>
    </location>
</feature>
<proteinExistence type="predicted"/>
<dbReference type="InterPro" id="IPR036388">
    <property type="entry name" value="WH-like_DNA-bd_sf"/>
</dbReference>
<dbReference type="InterPro" id="IPR016032">
    <property type="entry name" value="Sig_transdc_resp-reg_C-effctor"/>
</dbReference>
<keyword evidence="4 7" id="KW-0238">DNA-binding</keyword>
<dbReference type="PANTHER" id="PTHR48111:SF40">
    <property type="entry name" value="PHOSPHATE REGULON TRANSCRIPTIONAL REGULATORY PROTEIN PHOB"/>
    <property type="match status" value="1"/>
</dbReference>
<organism evidence="10 11">
    <name type="scientific">Alicyclobacillus fodiniaquatilis</name>
    <dbReference type="NCBI Taxonomy" id="1661150"/>
    <lineage>
        <taxon>Bacteria</taxon>
        <taxon>Bacillati</taxon>
        <taxon>Bacillota</taxon>
        <taxon>Bacilli</taxon>
        <taxon>Bacillales</taxon>
        <taxon>Alicyclobacillaceae</taxon>
        <taxon>Alicyclobacillus</taxon>
    </lineage>
</organism>
<dbReference type="Proteomes" id="UP001597079">
    <property type="component" value="Unassembled WGS sequence"/>
</dbReference>
<feature type="modified residue" description="4-aspartylphosphate" evidence="6">
    <location>
        <position position="53"/>
    </location>
</feature>
<dbReference type="InterPro" id="IPR001867">
    <property type="entry name" value="OmpR/PhoB-type_DNA-bd"/>
</dbReference>
<comment type="caution">
    <text evidence="10">The sequence shown here is derived from an EMBL/GenBank/DDBJ whole genome shotgun (WGS) entry which is preliminary data.</text>
</comment>
<evidence type="ECO:0000259" key="9">
    <source>
        <dbReference type="PROSITE" id="PS51755"/>
    </source>
</evidence>
<evidence type="ECO:0000256" key="6">
    <source>
        <dbReference type="PROSITE-ProRule" id="PRU00169"/>
    </source>
</evidence>